<evidence type="ECO:0000313" key="2">
    <source>
        <dbReference type="EMBL" id="SQA92326.1"/>
    </source>
</evidence>
<dbReference type="AlphaFoldDB" id="A0AAX2IRQ8"/>
<accession>A0AAX2IRQ8</accession>
<dbReference type="EMBL" id="UAVR01000023">
    <property type="protein sequence ID" value="SQA92326.1"/>
    <property type="molecule type" value="Genomic_DNA"/>
</dbReference>
<dbReference type="InterPro" id="IPR012334">
    <property type="entry name" value="Pectin_lyas_fold"/>
</dbReference>
<comment type="caution">
    <text evidence="2">The sequence shown here is derived from an EMBL/GenBank/DDBJ whole genome shotgun (WGS) entry which is preliminary data.</text>
</comment>
<dbReference type="EMBL" id="FUZE01000013">
    <property type="protein sequence ID" value="SKB90354.1"/>
    <property type="molecule type" value="Genomic_DNA"/>
</dbReference>
<reference evidence="2 4" key="2">
    <citation type="submission" date="2018-06" db="EMBL/GenBank/DDBJ databases">
        <authorList>
            <consortium name="Pathogen Informatics"/>
            <person name="Doyle S."/>
        </authorList>
    </citation>
    <scope>NUCLEOTIDE SEQUENCE [LARGE SCALE GENOMIC DNA]</scope>
    <source>
        <strain evidence="2 4">NCTC11212</strain>
    </source>
</reference>
<reference evidence="1 3" key="1">
    <citation type="submission" date="2017-02" db="EMBL/GenBank/DDBJ databases">
        <authorList>
            <person name="Varghese N."/>
            <person name="Submissions S."/>
        </authorList>
    </citation>
    <scope>NUCLEOTIDE SEQUENCE [LARGE SCALE GENOMIC DNA]</scope>
    <source>
        <strain evidence="1 3">DSM 16775</strain>
    </source>
</reference>
<organism evidence="2 4">
    <name type="scientific">Chryseobacterium balustinum</name>
    <dbReference type="NCBI Taxonomy" id="246"/>
    <lineage>
        <taxon>Bacteria</taxon>
        <taxon>Pseudomonadati</taxon>
        <taxon>Bacteroidota</taxon>
        <taxon>Flavobacteriia</taxon>
        <taxon>Flavobacteriales</taxon>
        <taxon>Weeksellaceae</taxon>
        <taxon>Chryseobacterium group</taxon>
        <taxon>Chryseobacterium</taxon>
    </lineage>
</organism>
<protein>
    <recommendedName>
        <fullName evidence="5">Right-handed parallel beta-helix repeat-containing protein</fullName>
    </recommendedName>
</protein>
<evidence type="ECO:0000313" key="1">
    <source>
        <dbReference type="EMBL" id="SKB90354.1"/>
    </source>
</evidence>
<proteinExistence type="predicted"/>
<dbReference type="KEGG" id="cbp:EB354_02640"/>
<evidence type="ECO:0000313" key="3">
    <source>
        <dbReference type="Proteomes" id="UP000190669"/>
    </source>
</evidence>
<dbReference type="InterPro" id="IPR011050">
    <property type="entry name" value="Pectin_lyase_fold/virulence"/>
</dbReference>
<dbReference type="Gene3D" id="2.160.20.10">
    <property type="entry name" value="Single-stranded right-handed beta-helix, Pectin lyase-like"/>
    <property type="match status" value="1"/>
</dbReference>
<dbReference type="RefSeq" id="WP_079465950.1">
    <property type="nucleotide sequence ID" value="NZ_CP033934.1"/>
</dbReference>
<dbReference type="SUPFAM" id="SSF51126">
    <property type="entry name" value="Pectin lyase-like"/>
    <property type="match status" value="1"/>
</dbReference>
<dbReference type="Proteomes" id="UP000190669">
    <property type="component" value="Unassembled WGS sequence"/>
</dbReference>
<dbReference type="Proteomes" id="UP000251937">
    <property type="component" value="Unassembled WGS sequence"/>
</dbReference>
<gene>
    <name evidence="2" type="ORF">NCTC11212_03972</name>
    <name evidence="1" type="ORF">SAMN05421800_11387</name>
</gene>
<keyword evidence="3" id="KW-1185">Reference proteome</keyword>
<evidence type="ECO:0008006" key="5">
    <source>
        <dbReference type="Google" id="ProtNLM"/>
    </source>
</evidence>
<sequence length="378" mass="42889">MKNRIAFIILISCISIVCAQQSLLYKEFRYYPISNKYLHSNADKNKYKEEIDVYIKKAVYIKSVKNQKNPTEFIQEILNKHNVVVLPNEEIQINENGLKLNSNQILIFQTDCVLKSNPNNKSHFAVLIVDHIENVKIYNSYLVGERFEHSNSKGQWGMGIRIISSKNIKIINPIVKEMWGDGIYIGGRNGVPSKNIEIHNAYLDHNRRNALSITSADGVKLIKPLVANSNGQSPKAGIDIEANSNEDVLDNILIESPICFYNPIYGIVISLAKLPGVNDKKVNIKINNPKIIGGKYGIAILGIYDCANNYNIRGQIDINNLSTYYTAIAVKEFKKPKFKISINISDIQIFHKSKRGADYFNQKQWDALRGNMEILNKN</sequence>
<evidence type="ECO:0000313" key="4">
    <source>
        <dbReference type="Proteomes" id="UP000251937"/>
    </source>
</evidence>
<name>A0AAX2IRQ8_9FLAO</name>